<comment type="subcellular location">
    <subcellularLocation>
        <location evidence="1">Cell membrane</location>
        <topology evidence="1">Multi-pass membrane protein</topology>
    </subcellularLocation>
</comment>
<dbReference type="InterPro" id="IPR050250">
    <property type="entry name" value="Macrolide_Exporter_MacB"/>
</dbReference>
<evidence type="ECO:0000313" key="11">
    <source>
        <dbReference type="Proteomes" id="UP000076079"/>
    </source>
</evidence>
<dbReference type="NCBIfam" id="TIGR03434">
    <property type="entry name" value="ADOP"/>
    <property type="match status" value="1"/>
</dbReference>
<dbReference type="PANTHER" id="PTHR30572">
    <property type="entry name" value="MEMBRANE COMPONENT OF TRANSPORTER-RELATED"/>
    <property type="match status" value="1"/>
</dbReference>
<keyword evidence="10" id="KW-0067">ATP-binding</keyword>
<feature type="transmembrane region" description="Helical" evidence="7">
    <location>
        <begin position="365"/>
        <end position="388"/>
    </location>
</feature>
<evidence type="ECO:0000256" key="6">
    <source>
        <dbReference type="ARBA" id="ARBA00038076"/>
    </source>
</evidence>
<reference evidence="11" key="2">
    <citation type="submission" date="2016-04" db="EMBL/GenBank/DDBJ databases">
        <title>First Complete Genome Sequence of a Subdivision 6 Acidobacterium.</title>
        <authorList>
            <person name="Huang S."/>
            <person name="Vieira S."/>
            <person name="Bunk B."/>
            <person name="Riedel T."/>
            <person name="Sproeer C."/>
            <person name="Overmann J."/>
        </authorList>
    </citation>
    <scope>NUCLEOTIDE SEQUENCE [LARGE SCALE GENOMIC DNA]</scope>
    <source>
        <strain evidence="11">DSM 100886 HEG_-6_39</strain>
    </source>
</reference>
<feature type="transmembrane region" description="Helical" evidence="7">
    <location>
        <begin position="782"/>
        <end position="804"/>
    </location>
</feature>
<name>A0A143PIL8_LUTPR</name>
<feature type="transmembrane region" description="Helical" evidence="7">
    <location>
        <begin position="750"/>
        <end position="770"/>
    </location>
</feature>
<feature type="transmembrane region" description="Helical" evidence="7">
    <location>
        <begin position="409"/>
        <end position="433"/>
    </location>
</feature>
<evidence type="ECO:0000256" key="7">
    <source>
        <dbReference type="SAM" id="Phobius"/>
    </source>
</evidence>
<dbReference type="OrthoDB" id="103070at2"/>
<dbReference type="EMBL" id="CP015136">
    <property type="protein sequence ID" value="AMY08422.1"/>
    <property type="molecule type" value="Genomic_DNA"/>
</dbReference>
<dbReference type="STRING" id="1855912.LuPra_01622"/>
<dbReference type="EC" id="3.6.3.-" evidence="10"/>
<evidence type="ECO:0000256" key="3">
    <source>
        <dbReference type="ARBA" id="ARBA00022692"/>
    </source>
</evidence>
<feature type="transmembrane region" description="Helical" evidence="7">
    <location>
        <begin position="323"/>
        <end position="345"/>
    </location>
</feature>
<evidence type="ECO:0000256" key="5">
    <source>
        <dbReference type="ARBA" id="ARBA00023136"/>
    </source>
</evidence>
<dbReference type="InterPro" id="IPR025857">
    <property type="entry name" value="MacB_PCD"/>
</dbReference>
<keyword evidence="3 7" id="KW-0812">Transmembrane</keyword>
<keyword evidence="10" id="KW-0547">Nucleotide-binding</keyword>
<dbReference type="InterPro" id="IPR003838">
    <property type="entry name" value="ABC3_permease_C"/>
</dbReference>
<feature type="domain" description="ABC3 transporter permease C-terminal" evidence="8">
    <location>
        <begin position="698"/>
        <end position="811"/>
    </location>
</feature>
<dbReference type="Pfam" id="PF12704">
    <property type="entry name" value="MacB_PCD"/>
    <property type="match status" value="2"/>
</dbReference>
<keyword evidence="4 7" id="KW-1133">Transmembrane helix</keyword>
<evidence type="ECO:0000256" key="2">
    <source>
        <dbReference type="ARBA" id="ARBA00022475"/>
    </source>
</evidence>
<feature type="transmembrane region" description="Helical" evidence="7">
    <location>
        <begin position="693"/>
        <end position="719"/>
    </location>
</feature>
<keyword evidence="5 7" id="KW-0472">Membrane</keyword>
<sequence length="818" mass="88449">MYQIWHDLRHALRLLRKTPGFTAVAILTLGLGLGTCTAIYTVVYGVLLRPLPYPQPDRIMQLWQITARTTQGQFSDPNYDDLCDQNHTFESMAAFSVNVTSVTGGASPVRVTYAGISRDMLRVLGMRPRLGRAFTPDEQVLGANPAVLVSHGFWREQLGSNPDLSGITLKFDDRTYDVIGVMPQEFRVPADAQLWVPRELEPRLPSRTAHNWRVIGRLRDGATLQQARNDLRGIAQRLKQQYGDDTTMVDVAVVPLHDQLVGRVRPLLLILLGAVGCLLLVACANVVNLLLTRATTRQRELAVRAALGASRVQLLTPFLSESFVLAIAGGLLGVLVASVGVRGLLQMEPGGLPRLDDIAVSWPVLAFAFAVSLVTALLLGVLAATRAMKADTFARLKESQRTMAGGASSRLRSALVVVQLAVSLVLLIGAGLLGRSFLHLMQQRTGFRTEHLVTMELAGSASAGNEAEALLRRRIGFHDEIQALLRTLPGVTEVGGIDAFPLTGFGADGWFLILNGTPPPRDFDEFVAMIRNKERAGSAEFRIASPGYFKTMGIPLIRGRLFEERDTIDAPHVAVINEALAKSRWPDRDPIGLQIEYGNMDGDLRPYTIVGIVADTRDGGIAAAPSPMFYGNARQRPRGVATFTIVAHTTGEPSDLIGRAGQIVRMLDPDVPPRFRTIRQIVGQSVADRRFSLVLLTAFAGSALLLAVIGIYGVMSYVVTLRTQEIGVRVALGAKPGDIARLVLGQGARLIVAGLVIGLIGAGLLTRLLSTMLFEITPTDPVTYAAVAGVLALTAVAACQVPAWRATRVDPLTALRSE</sequence>
<evidence type="ECO:0000259" key="8">
    <source>
        <dbReference type="Pfam" id="PF02687"/>
    </source>
</evidence>
<feature type="transmembrane region" description="Helical" evidence="7">
    <location>
        <begin position="267"/>
        <end position="291"/>
    </location>
</feature>
<proteinExistence type="inferred from homology"/>
<gene>
    <name evidence="10" type="primary">macB_28</name>
    <name evidence="10" type="ORF">LuPra_01622</name>
</gene>
<dbReference type="GO" id="GO:0005886">
    <property type="term" value="C:plasma membrane"/>
    <property type="evidence" value="ECO:0007669"/>
    <property type="project" value="UniProtKB-SubCell"/>
</dbReference>
<dbReference type="AlphaFoldDB" id="A0A143PIL8"/>
<comment type="similarity">
    <text evidence="6">Belongs to the ABC-4 integral membrane protein family.</text>
</comment>
<dbReference type="GO" id="GO:0016787">
    <property type="term" value="F:hydrolase activity"/>
    <property type="evidence" value="ECO:0007669"/>
    <property type="project" value="UniProtKB-KW"/>
</dbReference>
<feature type="domain" description="MacB-like periplasmic core" evidence="9">
    <location>
        <begin position="413"/>
        <end position="620"/>
    </location>
</feature>
<protein>
    <submittedName>
        <fullName evidence="10">Macrolide export ATP-binding/permease protein MacB</fullName>
        <ecNumber evidence="10">3.6.3.-</ecNumber>
    </submittedName>
</protein>
<dbReference type="InterPro" id="IPR017800">
    <property type="entry name" value="ADOP"/>
</dbReference>
<reference evidence="10 11" key="1">
    <citation type="journal article" date="2016" name="Genome Announc.">
        <title>First Complete Genome Sequence of a Subdivision 6 Acidobacterium Strain.</title>
        <authorList>
            <person name="Huang S."/>
            <person name="Vieira S."/>
            <person name="Bunk B."/>
            <person name="Riedel T."/>
            <person name="Sproer C."/>
            <person name="Overmann J."/>
        </authorList>
    </citation>
    <scope>NUCLEOTIDE SEQUENCE [LARGE SCALE GENOMIC DNA]</scope>
    <source>
        <strain evidence="11">DSM 100886 HEG_-6_39</strain>
    </source>
</reference>
<organism evidence="10 11">
    <name type="scientific">Luteitalea pratensis</name>
    <dbReference type="NCBI Taxonomy" id="1855912"/>
    <lineage>
        <taxon>Bacteria</taxon>
        <taxon>Pseudomonadati</taxon>
        <taxon>Acidobacteriota</taxon>
        <taxon>Vicinamibacteria</taxon>
        <taxon>Vicinamibacterales</taxon>
        <taxon>Vicinamibacteraceae</taxon>
        <taxon>Luteitalea</taxon>
    </lineage>
</organism>
<evidence type="ECO:0000313" key="10">
    <source>
        <dbReference type="EMBL" id="AMY08422.1"/>
    </source>
</evidence>
<accession>A0A143PIL8</accession>
<dbReference type="PANTHER" id="PTHR30572:SF4">
    <property type="entry name" value="ABC TRANSPORTER PERMEASE YTRF"/>
    <property type="match status" value="1"/>
</dbReference>
<feature type="transmembrane region" description="Helical" evidence="7">
    <location>
        <begin position="21"/>
        <end position="47"/>
    </location>
</feature>
<evidence type="ECO:0000259" key="9">
    <source>
        <dbReference type="Pfam" id="PF12704"/>
    </source>
</evidence>
<feature type="domain" description="ABC3 transporter permease C-terminal" evidence="8">
    <location>
        <begin position="275"/>
        <end position="390"/>
    </location>
</feature>
<keyword evidence="11" id="KW-1185">Reference proteome</keyword>
<evidence type="ECO:0000256" key="4">
    <source>
        <dbReference type="ARBA" id="ARBA00022989"/>
    </source>
</evidence>
<dbReference type="Pfam" id="PF02687">
    <property type="entry name" value="FtsX"/>
    <property type="match status" value="2"/>
</dbReference>
<dbReference type="RefSeq" id="WP_110170270.1">
    <property type="nucleotide sequence ID" value="NZ_CP015136.1"/>
</dbReference>
<feature type="domain" description="MacB-like periplasmic core" evidence="9">
    <location>
        <begin position="22"/>
        <end position="232"/>
    </location>
</feature>
<dbReference type="GO" id="GO:0005524">
    <property type="term" value="F:ATP binding"/>
    <property type="evidence" value="ECO:0007669"/>
    <property type="project" value="UniProtKB-KW"/>
</dbReference>
<dbReference type="Proteomes" id="UP000076079">
    <property type="component" value="Chromosome"/>
</dbReference>
<dbReference type="GO" id="GO:0022857">
    <property type="term" value="F:transmembrane transporter activity"/>
    <property type="evidence" value="ECO:0007669"/>
    <property type="project" value="TreeGrafter"/>
</dbReference>
<keyword evidence="10" id="KW-0378">Hydrolase</keyword>
<keyword evidence="2" id="KW-1003">Cell membrane</keyword>
<evidence type="ECO:0000256" key="1">
    <source>
        <dbReference type="ARBA" id="ARBA00004651"/>
    </source>
</evidence>
<dbReference type="KEGG" id="abac:LuPra_01622"/>